<evidence type="ECO:0000259" key="4">
    <source>
        <dbReference type="PROSITE" id="PS50011"/>
    </source>
</evidence>
<dbReference type="EC" id="2.7.13.3" evidence="2"/>
<proteinExistence type="predicted"/>
<dbReference type="PROSITE" id="PS50011">
    <property type="entry name" value="PROTEIN_KINASE_DOM"/>
    <property type="match status" value="1"/>
</dbReference>
<reference evidence="6 7" key="1">
    <citation type="submission" date="2021-11" db="EMBL/GenBank/DDBJ databases">
        <authorList>
            <person name="Oh E.-T."/>
            <person name="Kim S.-B."/>
        </authorList>
    </citation>
    <scope>NUCLEOTIDE SEQUENCE [LARGE SCALE GENOMIC DNA]</scope>
    <source>
        <strain evidence="6 7">MMS20-SJTR3</strain>
    </source>
</reference>
<sequence>MTTHAKPSSPVGAQIENGTAAHAAFPGVPFDIAWFERCEKRELDHADGVTTSLLCEPGDGRYWLARHALNTSAIGTERLKRELVVGTRIRLPWGLPPVATVWGGERIIVVYEACASSTLSSSLEPRQLTLEAFLAVAAGAARALGEAHSAGLCHGDLKLSSIVLGEARAGIEADVATRATSLTGFDPAAPQTYRERPSAQPYLAPEAALDDAPADHKSADLYALGVALYTLLTGELPIDAQSAAGWYHARLAIEPVHPRRHRADVPEPLSDVLLRLLAKDPRVRYATAAAAYADLQRIRDSLCAPGGEAPFAVDAGSSSHLLGMSSRLFGRATEQALLDDALARVATTGKTEIVLICGSGGCGKSALVESLFNDVQRRGSRFASGKADKLRTNIPYAPIVQIVRALTQALLGEDDNLLASVRERWTALLEGQGRALAELVPEVEHIIGPGAPLADVAAPLAQARLVRALLHTFAALAQPGAPLVIFFDDVQWADPASLTFLRAFSAQPPSNVLLLCAHREFSVDRPGQLQWRRELDACKTTRVTPVRLQALSVRDLAALIGATLNEPAERVEPLARAVHAKTAGNPFFSRQLLRMLIDDDVLSYSVKAAAWIWDEASIARRLYSDNVIDLLIRRFDRFAQESTKLVEWLACVGTRCDVALLAQIGGVTPDEVHERLRPFVDANLLAAQPEAYAFLHDRVLESAYARIEAQTKPHYHERIASVMIDYWRARLPEYAFDIASQIERAPKEALEPATRIAYVRVLILAGKRARNAAALDQATEYANAALGMVDEQWWSNHYGLTYGAQLLHCECLLAQARLTDAQQRIDALLAHPLAILDRADVHRLKAVLQTVQSDYEGALSTALTGLSLLGVHLHRSPTAEQMRAACESVQIALRGRAIASVRHLPRCEDQRIQVVMGLLATLTSSFFVTDGLGILHLAKMVELTLEHGVTPESPHGLAWFGVLFAGIYEAADEGLAYGQAALALVDQHGFEAQRVATLVAIDQVSVWTRPLSFALEHVRRARVLGRASGDIGMACYACNHIVSDLIAMGENLSLVDEEVERGLELTAIIQYRDIEAVLLAQRDFVHQLQRGKDSTDRPEQTGAAVSQIARFFLYFYGGLGKLFAGDYSAARTRLDNASALAWTVPAHINVADCRLYGAIAISRGQCTSHDSALFELRTQRGQFARWANQNGATFRNKLLLIDAEIARLQGDAFGALVAYEQSAQAAEAAGFMHEQALAHEFAGELCMTHALNSSARHHLRQAAICYRRWGASFPEERIHERHPQLASLATDEASPRNAARQQPFVDLGVEAAKAISGEAVTDRLVEKLLTGITMYAGAQYGLLLLMHDDGPKIEALARVETNHVVVTLSGAAPDDDALPLAVLNSVVRTRKTLVFAEASVESPSLRARTSAGRTQRSVLCMPLLRGGSLVGIVYLENSLAPGVFDQNRVADLEVLAPQVAVSLETARLYERLVEESEHRLNAEVSLRSARDELARTSHLTVMGNVAASIAHEVNQPLSAITTSVDASLRWLQRATPNLEEVAAGLVHIKRTSLRAVEIIRALRALAKQAPAILAPLRMDDVVRDVLDLLHLGAVAQQISVATQLEAGDAIVQADRIQLQQVVLNLFTNAVEAMSETPLETRTLAIATRVVEGKVVMSVRDRGTGIPADVLERIFDPLYTTKSSGMGMGLAICRSIVESHHGTLDAFNVQHGAEFVMTLPVA</sequence>
<dbReference type="SMART" id="SM00220">
    <property type="entry name" value="S_TKc"/>
    <property type="match status" value="1"/>
</dbReference>
<evidence type="ECO:0000313" key="7">
    <source>
        <dbReference type="Proteomes" id="UP001431019"/>
    </source>
</evidence>
<keyword evidence="3" id="KW-0597">Phosphoprotein</keyword>
<evidence type="ECO:0000256" key="2">
    <source>
        <dbReference type="ARBA" id="ARBA00012438"/>
    </source>
</evidence>
<feature type="domain" description="Histidine kinase" evidence="5">
    <location>
        <begin position="1508"/>
        <end position="1721"/>
    </location>
</feature>
<dbReference type="InterPro" id="IPR000719">
    <property type="entry name" value="Prot_kinase_dom"/>
</dbReference>
<keyword evidence="7" id="KW-1185">Reference proteome</keyword>
<dbReference type="InterPro" id="IPR011009">
    <property type="entry name" value="Kinase-like_dom_sf"/>
</dbReference>
<evidence type="ECO:0000259" key="5">
    <source>
        <dbReference type="PROSITE" id="PS50109"/>
    </source>
</evidence>
<dbReference type="SUPFAM" id="SSF55781">
    <property type="entry name" value="GAF domain-like"/>
    <property type="match status" value="1"/>
</dbReference>
<dbReference type="Pfam" id="PF02518">
    <property type="entry name" value="HATPase_c"/>
    <property type="match status" value="1"/>
</dbReference>
<dbReference type="InterPro" id="IPR005467">
    <property type="entry name" value="His_kinase_dom"/>
</dbReference>
<dbReference type="InterPro" id="IPR029016">
    <property type="entry name" value="GAF-like_dom_sf"/>
</dbReference>
<dbReference type="InterPro" id="IPR003018">
    <property type="entry name" value="GAF"/>
</dbReference>
<dbReference type="InterPro" id="IPR036890">
    <property type="entry name" value="HATPase_C_sf"/>
</dbReference>
<dbReference type="PRINTS" id="PR00344">
    <property type="entry name" value="BCTRLSENSOR"/>
</dbReference>
<dbReference type="SUPFAM" id="SSF55874">
    <property type="entry name" value="ATPase domain of HSP90 chaperone/DNA topoisomerase II/histidine kinase"/>
    <property type="match status" value="1"/>
</dbReference>
<dbReference type="SMART" id="SM00388">
    <property type="entry name" value="HisKA"/>
    <property type="match status" value="1"/>
</dbReference>
<gene>
    <name evidence="6" type="ORF">LJ656_09885</name>
</gene>
<dbReference type="RefSeq" id="WP_230509163.1">
    <property type="nucleotide sequence ID" value="NZ_JAJITD010000004.1"/>
</dbReference>
<evidence type="ECO:0000256" key="3">
    <source>
        <dbReference type="ARBA" id="ARBA00022553"/>
    </source>
</evidence>
<dbReference type="PANTHER" id="PTHR43642">
    <property type="entry name" value="HYBRID SIGNAL TRANSDUCTION HISTIDINE KINASE G"/>
    <property type="match status" value="1"/>
</dbReference>
<evidence type="ECO:0000256" key="1">
    <source>
        <dbReference type="ARBA" id="ARBA00000085"/>
    </source>
</evidence>
<dbReference type="CDD" id="cd00082">
    <property type="entry name" value="HisKA"/>
    <property type="match status" value="1"/>
</dbReference>
<evidence type="ECO:0000313" key="6">
    <source>
        <dbReference type="EMBL" id="MCC8392899.1"/>
    </source>
</evidence>
<dbReference type="SMART" id="SM00387">
    <property type="entry name" value="HATPase_c"/>
    <property type="match status" value="1"/>
</dbReference>
<dbReference type="SUPFAM" id="SSF47384">
    <property type="entry name" value="Homodimeric domain of signal transducing histidine kinase"/>
    <property type="match status" value="1"/>
</dbReference>
<dbReference type="PROSITE" id="PS50109">
    <property type="entry name" value="HIS_KIN"/>
    <property type="match status" value="1"/>
</dbReference>
<dbReference type="Pfam" id="PF00069">
    <property type="entry name" value="Pkinase"/>
    <property type="match status" value="1"/>
</dbReference>
<dbReference type="Gene3D" id="3.40.50.300">
    <property type="entry name" value="P-loop containing nucleotide triphosphate hydrolases"/>
    <property type="match status" value="1"/>
</dbReference>
<comment type="caution">
    <text evidence="6">The sequence shown here is derived from an EMBL/GenBank/DDBJ whole genome shotgun (WGS) entry which is preliminary data.</text>
</comment>
<dbReference type="InterPro" id="IPR053159">
    <property type="entry name" value="Hybrid_Histidine_Kinase"/>
</dbReference>
<name>A0ABS8JSN5_9BURK</name>
<dbReference type="SUPFAM" id="SSF52540">
    <property type="entry name" value="P-loop containing nucleoside triphosphate hydrolases"/>
    <property type="match status" value="1"/>
</dbReference>
<comment type="catalytic activity">
    <reaction evidence="1">
        <text>ATP + protein L-histidine = ADP + protein N-phospho-L-histidine.</text>
        <dbReference type="EC" id="2.7.13.3"/>
    </reaction>
</comment>
<feature type="domain" description="Protein kinase" evidence="4">
    <location>
        <begin position="1"/>
        <end position="295"/>
    </location>
</feature>
<dbReference type="PANTHER" id="PTHR43642:SF1">
    <property type="entry name" value="HYBRID SIGNAL TRANSDUCTION HISTIDINE KINASE G"/>
    <property type="match status" value="1"/>
</dbReference>
<dbReference type="SUPFAM" id="SSF56112">
    <property type="entry name" value="Protein kinase-like (PK-like)"/>
    <property type="match status" value="1"/>
</dbReference>
<accession>A0ABS8JSN5</accession>
<dbReference type="Gene3D" id="1.10.510.10">
    <property type="entry name" value="Transferase(Phosphotransferase) domain 1"/>
    <property type="match status" value="1"/>
</dbReference>
<dbReference type="Pfam" id="PF13191">
    <property type="entry name" value="AAA_16"/>
    <property type="match status" value="1"/>
</dbReference>
<dbReference type="InterPro" id="IPR004358">
    <property type="entry name" value="Sig_transdc_His_kin-like_C"/>
</dbReference>
<dbReference type="InterPro" id="IPR003594">
    <property type="entry name" value="HATPase_dom"/>
</dbReference>
<dbReference type="Gene3D" id="3.30.450.40">
    <property type="match status" value="1"/>
</dbReference>
<dbReference type="Gene3D" id="3.30.565.10">
    <property type="entry name" value="Histidine kinase-like ATPase, C-terminal domain"/>
    <property type="match status" value="1"/>
</dbReference>
<dbReference type="InterPro" id="IPR003661">
    <property type="entry name" value="HisK_dim/P_dom"/>
</dbReference>
<dbReference type="Proteomes" id="UP001431019">
    <property type="component" value="Unassembled WGS sequence"/>
</dbReference>
<dbReference type="Pfam" id="PF01590">
    <property type="entry name" value="GAF"/>
    <property type="match status" value="1"/>
</dbReference>
<dbReference type="InterPro" id="IPR027417">
    <property type="entry name" value="P-loop_NTPase"/>
</dbReference>
<dbReference type="SMART" id="SM00065">
    <property type="entry name" value="GAF"/>
    <property type="match status" value="1"/>
</dbReference>
<dbReference type="InterPro" id="IPR036097">
    <property type="entry name" value="HisK_dim/P_sf"/>
</dbReference>
<dbReference type="EMBL" id="JAJITD010000004">
    <property type="protein sequence ID" value="MCC8392899.1"/>
    <property type="molecule type" value="Genomic_DNA"/>
</dbReference>
<protein>
    <recommendedName>
        <fullName evidence="2">histidine kinase</fullName>
        <ecNumber evidence="2">2.7.13.3</ecNumber>
    </recommendedName>
</protein>
<dbReference type="Gene3D" id="1.10.287.130">
    <property type="match status" value="1"/>
</dbReference>
<dbReference type="InterPro" id="IPR041664">
    <property type="entry name" value="AAA_16"/>
</dbReference>
<organism evidence="6 7">
    <name type="scientific">Paraburkholderia sejongensis</name>
    <dbReference type="NCBI Taxonomy" id="2886946"/>
    <lineage>
        <taxon>Bacteria</taxon>
        <taxon>Pseudomonadati</taxon>
        <taxon>Pseudomonadota</taxon>
        <taxon>Betaproteobacteria</taxon>
        <taxon>Burkholderiales</taxon>
        <taxon>Burkholderiaceae</taxon>
        <taxon>Paraburkholderia</taxon>
    </lineage>
</organism>